<dbReference type="Pfam" id="PF13535">
    <property type="entry name" value="ATP-grasp_4"/>
    <property type="match status" value="1"/>
</dbReference>
<dbReference type="PANTHER" id="PTHR43585">
    <property type="entry name" value="FUMIPYRROLE BIOSYNTHESIS PROTEIN C"/>
    <property type="match status" value="1"/>
</dbReference>
<dbReference type="Gene3D" id="3.30.470.20">
    <property type="entry name" value="ATP-grasp fold, B domain"/>
    <property type="match status" value="1"/>
</dbReference>
<dbReference type="InterPro" id="IPR011761">
    <property type="entry name" value="ATP-grasp"/>
</dbReference>
<dbReference type="Gene3D" id="3.30.1490.20">
    <property type="entry name" value="ATP-grasp fold, A domain"/>
    <property type="match status" value="1"/>
</dbReference>
<dbReference type="InterPro" id="IPR013815">
    <property type="entry name" value="ATP_grasp_subdomain_1"/>
</dbReference>
<proteinExistence type="predicted"/>
<keyword evidence="1" id="KW-0436">Ligase</keyword>
<dbReference type="InterPro" id="IPR040570">
    <property type="entry name" value="LAL_C2"/>
</dbReference>
<dbReference type="EMBL" id="BOMF01000138">
    <property type="protein sequence ID" value="GID50007.1"/>
    <property type="molecule type" value="Genomic_DNA"/>
</dbReference>
<name>A0ABQ3WUR2_9ACTN</name>
<evidence type="ECO:0000256" key="1">
    <source>
        <dbReference type="ARBA" id="ARBA00022598"/>
    </source>
</evidence>
<accession>A0ABQ3WUR2</accession>
<evidence type="ECO:0000313" key="6">
    <source>
        <dbReference type="EMBL" id="GID50007.1"/>
    </source>
</evidence>
<feature type="domain" description="ATP-grasp" evidence="5">
    <location>
        <begin position="109"/>
        <end position="309"/>
    </location>
</feature>
<evidence type="ECO:0000256" key="4">
    <source>
        <dbReference type="PROSITE-ProRule" id="PRU00409"/>
    </source>
</evidence>
<protein>
    <recommendedName>
        <fullName evidence="5">ATP-grasp domain-containing protein</fullName>
    </recommendedName>
</protein>
<keyword evidence="3 4" id="KW-0067">ATP-binding</keyword>
<keyword evidence="2 4" id="KW-0547">Nucleotide-binding</keyword>
<dbReference type="InterPro" id="IPR041472">
    <property type="entry name" value="BL00235/CARNS1_N"/>
</dbReference>
<organism evidence="6">
    <name type="scientific">Actinoplanes campanulatus</name>
    <dbReference type="NCBI Taxonomy" id="113559"/>
    <lineage>
        <taxon>Bacteria</taxon>
        <taxon>Bacillati</taxon>
        <taxon>Actinomycetota</taxon>
        <taxon>Actinomycetes</taxon>
        <taxon>Micromonosporales</taxon>
        <taxon>Micromonosporaceae</taxon>
        <taxon>Actinoplanes</taxon>
    </lineage>
</organism>
<sequence length="409" mass="44477">METILIVGGRVETLAKARNHGLRVLFIQHRDRMLPGYVDVADALFMVDYTDWELVRPIVLAAHESYGFTRVISLGEQAMETVGRINDLLGLGGTSHEVAVRFKDKLVMRRHLAATGVPTVAAEQVDSLAAVQEFGERYGYPLVLKPVDNTASRGVQVIRSADDVAGAWQAVTDLRDRSDLTLGQFFPVDRLLVEQYIAGPEYSVDTFSFGGRHSVVSITEKFTDGVVESAHALPARLSAEDEAGIESYVRALLTAMGLRDGVAHTEIKLSPDGPLVIESHDRIAGDRIGDLVRNAYEIDLEEYAVAAPFGLLPELPDRPAPLRAAATRFIIAEPGVVTGFEGVEDVAEHPDLIDLDLFVKEGDRTVPLTDNFERSGQILATGPDTTTALETCDLLAGKITVCVKPGELH</sequence>
<dbReference type="SMART" id="SM01209">
    <property type="entry name" value="GARS_A"/>
    <property type="match status" value="1"/>
</dbReference>
<dbReference type="Gene3D" id="3.40.50.20">
    <property type="match status" value="1"/>
</dbReference>
<dbReference type="Pfam" id="PF18603">
    <property type="entry name" value="LAL_C2"/>
    <property type="match status" value="1"/>
</dbReference>
<evidence type="ECO:0000256" key="2">
    <source>
        <dbReference type="ARBA" id="ARBA00022741"/>
    </source>
</evidence>
<gene>
    <name evidence="6" type="ORF">Aca07nite_72820</name>
</gene>
<comment type="caution">
    <text evidence="6">The sequence shown here is derived from an EMBL/GenBank/DDBJ whole genome shotgun (WGS) entry which is preliminary data.</text>
</comment>
<dbReference type="SUPFAM" id="SSF56059">
    <property type="entry name" value="Glutathione synthetase ATP-binding domain-like"/>
    <property type="match status" value="1"/>
</dbReference>
<reference evidence="6" key="1">
    <citation type="submission" date="2021-01" db="EMBL/GenBank/DDBJ databases">
        <title>Whole genome shotgun sequence of Actinoplanes capillaceus NBRC 16408.</title>
        <authorList>
            <person name="Komaki H."/>
            <person name="Tamura T."/>
        </authorList>
    </citation>
    <scope>NUCLEOTIDE SEQUENCE [LARGE SCALE GENOMIC DNA]</scope>
    <source>
        <strain evidence="6">NBRC 16408</strain>
    </source>
</reference>
<dbReference type="InterPro" id="IPR052032">
    <property type="entry name" value="ATP-dep_AA_Ligase"/>
</dbReference>
<dbReference type="PANTHER" id="PTHR43585:SF2">
    <property type="entry name" value="ATP-GRASP ENZYME FSQD"/>
    <property type="match status" value="1"/>
</dbReference>
<dbReference type="Pfam" id="PF18130">
    <property type="entry name" value="ATPgrasp_N"/>
    <property type="match status" value="1"/>
</dbReference>
<dbReference type="RefSeq" id="WP_204300082.1">
    <property type="nucleotide sequence ID" value="NZ_BAAAGQ010000017.1"/>
</dbReference>
<evidence type="ECO:0000256" key="3">
    <source>
        <dbReference type="ARBA" id="ARBA00022840"/>
    </source>
</evidence>
<evidence type="ECO:0000259" key="5">
    <source>
        <dbReference type="PROSITE" id="PS50975"/>
    </source>
</evidence>
<dbReference type="PROSITE" id="PS50975">
    <property type="entry name" value="ATP_GRASP"/>
    <property type="match status" value="1"/>
</dbReference>